<dbReference type="STRING" id="617002.SAMN05660653_02536"/>
<dbReference type="RefSeq" id="WP_208596644.1">
    <property type="nucleotide sequence ID" value="NZ_FMXO01000015.1"/>
</dbReference>
<evidence type="ECO:0000313" key="1">
    <source>
        <dbReference type="EMBL" id="SDB51373.1"/>
    </source>
</evidence>
<dbReference type="Proteomes" id="UP000198771">
    <property type="component" value="Unassembled WGS sequence"/>
</dbReference>
<dbReference type="AlphaFoldDB" id="A0A1G6E1U7"/>
<organism evidence="1 2">
    <name type="scientific">Desulfonatronum thiosulfatophilum</name>
    <dbReference type="NCBI Taxonomy" id="617002"/>
    <lineage>
        <taxon>Bacteria</taxon>
        <taxon>Pseudomonadati</taxon>
        <taxon>Thermodesulfobacteriota</taxon>
        <taxon>Desulfovibrionia</taxon>
        <taxon>Desulfovibrionales</taxon>
        <taxon>Desulfonatronaceae</taxon>
        <taxon>Desulfonatronum</taxon>
    </lineage>
</organism>
<dbReference type="PANTHER" id="PTHR35810">
    <property type="entry name" value="CYTOPLASMIC PROTEIN-RELATED"/>
    <property type="match status" value="1"/>
</dbReference>
<gene>
    <name evidence="1" type="ORF">SAMN05660653_02536</name>
</gene>
<sequence length="60" mass="6783">MSDIVIFDSDTVPVEVRLEGETLWLTQRQMGNLFGTTPENVLMHLRGIFAEEELAEDANC</sequence>
<reference evidence="1 2" key="1">
    <citation type="submission" date="2016-10" db="EMBL/GenBank/DDBJ databases">
        <authorList>
            <person name="de Groot N.N."/>
        </authorList>
    </citation>
    <scope>NUCLEOTIDE SEQUENCE [LARGE SCALE GENOMIC DNA]</scope>
    <source>
        <strain evidence="1 2">ASO4-2</strain>
    </source>
</reference>
<keyword evidence="2" id="KW-1185">Reference proteome</keyword>
<dbReference type="EMBL" id="FMXO01000015">
    <property type="protein sequence ID" value="SDB51373.1"/>
    <property type="molecule type" value="Genomic_DNA"/>
</dbReference>
<proteinExistence type="predicted"/>
<dbReference type="PANTHER" id="PTHR35810:SF1">
    <property type="entry name" value="CYTOPLASMIC PROTEIN"/>
    <property type="match status" value="1"/>
</dbReference>
<evidence type="ECO:0000313" key="2">
    <source>
        <dbReference type="Proteomes" id="UP000198771"/>
    </source>
</evidence>
<accession>A0A1G6E1U7</accession>
<evidence type="ECO:0008006" key="3">
    <source>
        <dbReference type="Google" id="ProtNLM"/>
    </source>
</evidence>
<protein>
    <recommendedName>
        <fullName evidence="3">Virulence protein RhuM family protein</fullName>
    </recommendedName>
</protein>
<name>A0A1G6E1U7_9BACT</name>